<dbReference type="InterPro" id="IPR041577">
    <property type="entry name" value="RT_RNaseH_2"/>
</dbReference>
<feature type="domain" description="Integrase catalytic" evidence="5">
    <location>
        <begin position="623"/>
        <end position="780"/>
    </location>
</feature>
<dbReference type="InterPro" id="IPR041588">
    <property type="entry name" value="Integrase_H2C2"/>
</dbReference>
<dbReference type="Gene3D" id="1.10.340.70">
    <property type="match status" value="1"/>
</dbReference>
<gene>
    <name evidence="6" type="ORF">MEUPH1_LOCUS10452</name>
</gene>
<dbReference type="EC" id="2.7.7.49" evidence="1"/>
<evidence type="ECO:0000259" key="5">
    <source>
        <dbReference type="PROSITE" id="PS50994"/>
    </source>
</evidence>
<proteinExistence type="predicted"/>
<dbReference type="PROSITE" id="PS50878">
    <property type="entry name" value="RT_POL"/>
    <property type="match status" value="1"/>
</dbReference>
<dbReference type="GO" id="GO:0003964">
    <property type="term" value="F:RNA-directed DNA polymerase activity"/>
    <property type="evidence" value="ECO:0007669"/>
    <property type="project" value="UniProtKB-EC"/>
</dbReference>
<dbReference type="EMBL" id="CARXXK010000002">
    <property type="protein sequence ID" value="CAI6354450.1"/>
    <property type="molecule type" value="Genomic_DNA"/>
</dbReference>
<evidence type="ECO:0000256" key="3">
    <source>
        <dbReference type="SAM" id="MobiDB-lite"/>
    </source>
</evidence>
<feature type="domain" description="Reverse transcriptase" evidence="4">
    <location>
        <begin position="74"/>
        <end position="253"/>
    </location>
</feature>
<dbReference type="Pfam" id="PF17921">
    <property type="entry name" value="Integrase_H2C2"/>
    <property type="match status" value="1"/>
</dbReference>
<dbReference type="InterPro" id="IPR043128">
    <property type="entry name" value="Rev_trsase/Diguanyl_cyclase"/>
</dbReference>
<dbReference type="Gene3D" id="3.10.10.10">
    <property type="entry name" value="HIV Type 1 Reverse Transcriptase, subunit A, domain 1"/>
    <property type="match status" value="1"/>
</dbReference>
<dbReference type="AlphaFoldDB" id="A0AAV0WEL5"/>
<dbReference type="PANTHER" id="PTHR37984:SF5">
    <property type="entry name" value="PROTEIN NYNRIN-LIKE"/>
    <property type="match status" value="1"/>
</dbReference>
<protein>
    <recommendedName>
        <fullName evidence="1">RNA-directed DNA polymerase</fullName>
        <ecNumber evidence="1">2.7.7.49</ecNumber>
    </recommendedName>
</protein>
<evidence type="ECO:0000256" key="1">
    <source>
        <dbReference type="ARBA" id="ARBA00012493"/>
    </source>
</evidence>
<dbReference type="GO" id="GO:0042575">
    <property type="term" value="C:DNA polymerase complex"/>
    <property type="evidence" value="ECO:0007669"/>
    <property type="project" value="UniProtKB-ARBA"/>
</dbReference>
<name>A0AAV0WEL5_9HEMI</name>
<dbReference type="FunFam" id="3.30.420.10:FF:000032">
    <property type="entry name" value="Retrovirus-related Pol polyprotein from transposon 297-like Protein"/>
    <property type="match status" value="1"/>
</dbReference>
<dbReference type="InterPro" id="IPR000477">
    <property type="entry name" value="RT_dom"/>
</dbReference>
<dbReference type="Proteomes" id="UP001160148">
    <property type="component" value="Unassembled WGS sequence"/>
</dbReference>
<dbReference type="InterPro" id="IPR043502">
    <property type="entry name" value="DNA/RNA_pol_sf"/>
</dbReference>
<dbReference type="InterPro" id="IPR050951">
    <property type="entry name" value="Retrovirus_Pol_polyprotein"/>
</dbReference>
<dbReference type="CDD" id="cd01647">
    <property type="entry name" value="RT_LTR"/>
    <property type="match status" value="1"/>
</dbReference>
<feature type="region of interest" description="Disordered" evidence="3">
    <location>
        <begin position="897"/>
        <end position="969"/>
    </location>
</feature>
<dbReference type="Gene3D" id="3.30.70.270">
    <property type="match status" value="2"/>
</dbReference>
<comment type="caution">
    <text evidence="6">The sequence shown here is derived from an EMBL/GenBank/DDBJ whole genome shotgun (WGS) entry which is preliminary data.</text>
</comment>
<accession>A0AAV0WEL5</accession>
<dbReference type="PANTHER" id="PTHR37984">
    <property type="entry name" value="PROTEIN CBG26694"/>
    <property type="match status" value="1"/>
</dbReference>
<dbReference type="InterPro" id="IPR036397">
    <property type="entry name" value="RNaseH_sf"/>
</dbReference>
<evidence type="ECO:0000259" key="4">
    <source>
        <dbReference type="PROSITE" id="PS50878"/>
    </source>
</evidence>
<evidence type="ECO:0000256" key="2">
    <source>
        <dbReference type="ARBA" id="ARBA00023268"/>
    </source>
</evidence>
<organism evidence="6 7">
    <name type="scientific">Macrosiphum euphorbiae</name>
    <name type="common">potato aphid</name>
    <dbReference type="NCBI Taxonomy" id="13131"/>
    <lineage>
        <taxon>Eukaryota</taxon>
        <taxon>Metazoa</taxon>
        <taxon>Ecdysozoa</taxon>
        <taxon>Arthropoda</taxon>
        <taxon>Hexapoda</taxon>
        <taxon>Insecta</taxon>
        <taxon>Pterygota</taxon>
        <taxon>Neoptera</taxon>
        <taxon>Paraneoptera</taxon>
        <taxon>Hemiptera</taxon>
        <taxon>Sternorrhyncha</taxon>
        <taxon>Aphidomorpha</taxon>
        <taxon>Aphidoidea</taxon>
        <taxon>Aphididae</taxon>
        <taxon>Macrosiphini</taxon>
        <taxon>Macrosiphum</taxon>
    </lineage>
</organism>
<dbReference type="FunFam" id="1.10.340.70:FF:000001">
    <property type="entry name" value="Retrovirus-related Pol polyprotein from transposon gypsy-like Protein"/>
    <property type="match status" value="1"/>
</dbReference>
<dbReference type="Pfam" id="PF17919">
    <property type="entry name" value="RT_RNaseH_2"/>
    <property type="match status" value="1"/>
</dbReference>
<reference evidence="6 7" key="1">
    <citation type="submission" date="2023-01" db="EMBL/GenBank/DDBJ databases">
        <authorList>
            <person name="Whitehead M."/>
        </authorList>
    </citation>
    <scope>NUCLEOTIDE SEQUENCE [LARGE SCALE GENOMIC DNA]</scope>
</reference>
<keyword evidence="2" id="KW-0511">Multifunctional enzyme</keyword>
<dbReference type="GO" id="GO:0015074">
    <property type="term" value="P:DNA integration"/>
    <property type="evidence" value="ECO:0007669"/>
    <property type="project" value="InterPro"/>
</dbReference>
<dbReference type="Pfam" id="PF00665">
    <property type="entry name" value="rve"/>
    <property type="match status" value="1"/>
</dbReference>
<dbReference type="SUPFAM" id="SSF53098">
    <property type="entry name" value="Ribonuclease H-like"/>
    <property type="match status" value="1"/>
</dbReference>
<dbReference type="Pfam" id="PF00078">
    <property type="entry name" value="RVT_1"/>
    <property type="match status" value="1"/>
</dbReference>
<dbReference type="Gene3D" id="3.30.420.10">
    <property type="entry name" value="Ribonuclease H-like superfamily/Ribonuclease H"/>
    <property type="match status" value="1"/>
</dbReference>
<dbReference type="PROSITE" id="PS50994">
    <property type="entry name" value="INTEGRASE"/>
    <property type="match status" value="1"/>
</dbReference>
<dbReference type="InterPro" id="IPR012337">
    <property type="entry name" value="RNaseH-like_sf"/>
</dbReference>
<dbReference type="GO" id="GO:0003676">
    <property type="term" value="F:nucleic acid binding"/>
    <property type="evidence" value="ECO:0007669"/>
    <property type="project" value="InterPro"/>
</dbReference>
<evidence type="ECO:0000313" key="7">
    <source>
        <dbReference type="Proteomes" id="UP001160148"/>
    </source>
</evidence>
<dbReference type="SUPFAM" id="SSF56672">
    <property type="entry name" value="DNA/RNA polymerases"/>
    <property type="match status" value="1"/>
</dbReference>
<sequence length="969" mass="110696">MVNYNPEFSEGQVNKLLNLINSYRMCFAFSARELGCTNVVEMDIVDNGVPVVCKPYRTSAAERKTIAGIVKEWKEAGIVSDTVSPYASPVLLVQKEDGDPRLVVDYRKLNAQTVRRVFPTPQLDDHLETLYGAKLFCTLDLASGYLQVPLTEAAKEKTAFITPDDTGQFERMVFGLINAPYEFSRLMQRVLNPLKGKIAMWYLDDVLVPAISYEEMLDKLKLVFEAFRTAHLTLKLSKCYFGYDEVSYLGFLLSSNGVRPGQQKVLSIQEFPTPTNKHEVRRFLGLSGFFRRFIPRYAQLAGPITELLKDSETFKWKEEHDNAFKELKEKLSSSPVLRLYNPGAHTELHCDASSIGLSGMLLQRGADNRLHLVHAVSKKTTATEKLYHSSKLELMAIVWSVTRMRHYLIGLHFVIVTDCQALVHLNTQKTISPQVARWATLLTEYDYEIKHRAGDKMSHINALSRAPVEVAGDTETEIIHEKMEVLTLVTEEEQVMAMQRTDTRLKTIVDILCREESGRSVSESALVKEYVLESGLLYKKVEVNKIVRKLWVVPNSMRKGIVVRFHDLSGHFSVDRTVDKIMESYYFPRMRRYVRLHIRCCPECMVTKVPRGKQPGTLHPIMPGKRPFEILNLDHLGPFVKSTKGNQYILVMIDNLTKYVKLYAVRSCGTDGVIASLEKFILQFGIPRRIISDRGTAYTSRAFGEYCSRYGIKHTLNSVRHPQANGQVERVNGTLVPVIQATMETDRTWDKHITEVECNLNNAYNQTMGDTPFHVLYGYFPSFKDGVLRHVVKDDVWDDSTRLQERVRERIAKEHEIWKLRYDKKHSRPIVYRKGDIVYIKRPPEATGESTKLQPKYRGPLIVTQGLPNDVYSVSALRAEEGRQYATKVHVSQMKSYHLPDSDSEEDDKQSSTTSEEQGVAGETDPDRPQEEDEESAEQLSKSFAALSPAVAKTARIRRPPRWHEDYKM</sequence>
<evidence type="ECO:0000313" key="6">
    <source>
        <dbReference type="EMBL" id="CAI6354450.1"/>
    </source>
</evidence>
<dbReference type="InterPro" id="IPR001584">
    <property type="entry name" value="Integrase_cat-core"/>
</dbReference>
<dbReference type="FunFam" id="3.30.70.270:FF:000026">
    <property type="entry name" value="Transposon Ty3-G Gag-Pol polyprotein"/>
    <property type="match status" value="1"/>
</dbReference>
<dbReference type="CDD" id="cd09274">
    <property type="entry name" value="RNase_HI_RT_Ty3"/>
    <property type="match status" value="1"/>
</dbReference>
<keyword evidence="7" id="KW-1185">Reference proteome</keyword>